<dbReference type="EMBL" id="CABDVU010000001">
    <property type="protein sequence ID" value="VTN14076.1"/>
    <property type="molecule type" value="Genomic_DNA"/>
</dbReference>
<organism evidence="1 2">
    <name type="scientific">Raoultella terrigena</name>
    <name type="common">Klebsiella terrigena</name>
    <dbReference type="NCBI Taxonomy" id="577"/>
    <lineage>
        <taxon>Bacteria</taxon>
        <taxon>Pseudomonadati</taxon>
        <taxon>Pseudomonadota</taxon>
        <taxon>Gammaproteobacteria</taxon>
        <taxon>Enterobacterales</taxon>
        <taxon>Enterobacteriaceae</taxon>
        <taxon>Klebsiella/Raoultella group</taxon>
        <taxon>Raoultella</taxon>
    </lineage>
</organism>
<evidence type="ECO:0000313" key="1">
    <source>
        <dbReference type="EMBL" id="VTN14076.1"/>
    </source>
</evidence>
<dbReference type="AlphaFoldDB" id="A0A4U9D939"/>
<accession>A0A4U9D939</accession>
<sequence>MGVTAGTDGVRQQHTVQPRVDNAIARTQRDAAAVHNEVRQSMVRGHVDRLRIGRGMAEGLHHQVRREAQARQVFQLVTGHRTGGILGANGGHLRLTVGARTNTGYATGAANHFLRQRVAAGAFGNVFRLTEGRAVRQTQGVARASRQATTDNQRNTATGADFIDQYVGFQLEGRQQRIGFVVTHFAFERVNVDNVAHIQVVDVNFNR</sequence>
<dbReference type="Proteomes" id="UP000339249">
    <property type="component" value="Unassembled WGS sequence"/>
</dbReference>
<reference evidence="1 2" key="1">
    <citation type="submission" date="2019-04" db="EMBL/GenBank/DDBJ databases">
        <authorList>
            <consortium name="Pathogen Informatics"/>
        </authorList>
    </citation>
    <scope>NUCLEOTIDE SEQUENCE [LARGE SCALE GENOMIC DNA]</scope>
    <source>
        <strain evidence="1 2">NCTC9185</strain>
    </source>
</reference>
<gene>
    <name evidence="1" type="ORF">NCTC9185_06128</name>
</gene>
<evidence type="ECO:0000313" key="2">
    <source>
        <dbReference type="Proteomes" id="UP000339249"/>
    </source>
</evidence>
<name>A0A4U9D939_RAOTE</name>
<proteinExistence type="predicted"/>
<protein>
    <submittedName>
        <fullName evidence="1">Uncharacterized protein</fullName>
    </submittedName>
</protein>